<proteinExistence type="predicted"/>
<keyword evidence="1" id="KW-0472">Membrane</keyword>
<comment type="caution">
    <text evidence="2">The sequence shown here is derived from an EMBL/GenBank/DDBJ whole genome shotgun (WGS) entry which is preliminary data.</text>
</comment>
<dbReference type="RefSeq" id="WP_254269502.1">
    <property type="nucleotide sequence ID" value="NZ_CP100400.1"/>
</dbReference>
<reference evidence="2 3" key="1">
    <citation type="journal article" date="2019" name="Int. J. Syst. Evol. Microbiol.">
        <title>The Global Catalogue of Microorganisms (GCM) 10K type strain sequencing project: providing services to taxonomists for standard genome sequencing and annotation.</title>
        <authorList>
            <consortium name="The Broad Institute Genomics Platform"/>
            <consortium name="The Broad Institute Genome Sequencing Center for Infectious Disease"/>
            <person name="Wu L."/>
            <person name="Ma J."/>
        </authorList>
    </citation>
    <scope>NUCLEOTIDE SEQUENCE [LARGE SCALE GENOMIC DNA]</scope>
    <source>
        <strain evidence="2 3">XZYJ18</strain>
    </source>
</reference>
<keyword evidence="1" id="KW-0812">Transmembrane</keyword>
<sequence length="86" mass="9776">MTRMLGTALFGFFGVTLLISGCYGLWLTARGSHEALDPGWRFRPLFRFVGLYDSTVARRAFWFVGAVSMLVSSVFFTFMAVWSYRA</sequence>
<evidence type="ECO:0000313" key="3">
    <source>
        <dbReference type="Proteomes" id="UP001595945"/>
    </source>
</evidence>
<keyword evidence="1" id="KW-1133">Transmembrane helix</keyword>
<name>A0ABD5Q2A7_9EURY</name>
<accession>A0ABD5Q2A7</accession>
<gene>
    <name evidence="2" type="ORF">ACFO9K_10950</name>
</gene>
<feature type="transmembrane region" description="Helical" evidence="1">
    <location>
        <begin position="60"/>
        <end position="82"/>
    </location>
</feature>
<organism evidence="2 3">
    <name type="scientific">Halorussus aquaticus</name>
    <dbReference type="NCBI Taxonomy" id="2953748"/>
    <lineage>
        <taxon>Archaea</taxon>
        <taxon>Methanobacteriati</taxon>
        <taxon>Methanobacteriota</taxon>
        <taxon>Stenosarchaea group</taxon>
        <taxon>Halobacteria</taxon>
        <taxon>Halobacteriales</taxon>
        <taxon>Haladaptataceae</taxon>
        <taxon>Halorussus</taxon>
    </lineage>
</organism>
<protein>
    <submittedName>
        <fullName evidence="2">Uncharacterized protein</fullName>
    </submittedName>
</protein>
<dbReference type="AlphaFoldDB" id="A0ABD5Q2A7"/>
<evidence type="ECO:0000256" key="1">
    <source>
        <dbReference type="SAM" id="Phobius"/>
    </source>
</evidence>
<dbReference type="PROSITE" id="PS51257">
    <property type="entry name" value="PROKAR_LIPOPROTEIN"/>
    <property type="match status" value="1"/>
</dbReference>
<dbReference type="GeneID" id="73044525"/>
<dbReference type="EMBL" id="JBHSHT010000001">
    <property type="protein sequence ID" value="MFC4824778.1"/>
    <property type="molecule type" value="Genomic_DNA"/>
</dbReference>
<evidence type="ECO:0000313" key="2">
    <source>
        <dbReference type="EMBL" id="MFC4824778.1"/>
    </source>
</evidence>
<dbReference type="Proteomes" id="UP001595945">
    <property type="component" value="Unassembled WGS sequence"/>
</dbReference>
<keyword evidence="3" id="KW-1185">Reference proteome</keyword>